<name>A0A9K3K531_9STRA</name>
<evidence type="ECO:0000313" key="3">
    <source>
        <dbReference type="EMBL" id="KAG7337251.1"/>
    </source>
</evidence>
<dbReference type="EMBL" id="JAGRRH010000090">
    <property type="protein sequence ID" value="KAG7337251.1"/>
    <property type="molecule type" value="Genomic_DNA"/>
</dbReference>
<reference evidence="3" key="2">
    <citation type="submission" date="2021-04" db="EMBL/GenBank/DDBJ databases">
        <authorList>
            <person name="Podell S."/>
        </authorList>
    </citation>
    <scope>NUCLEOTIDE SEQUENCE</scope>
    <source>
        <strain evidence="3">Hildebrandi</strain>
    </source>
</reference>
<feature type="domain" description="CP-type G" evidence="2">
    <location>
        <begin position="410"/>
        <end position="594"/>
    </location>
</feature>
<dbReference type="OrthoDB" id="1696305at2759"/>
<dbReference type="EMBL" id="JAGRRH010000013">
    <property type="protein sequence ID" value="KAG7361218.1"/>
    <property type="molecule type" value="Genomic_DNA"/>
</dbReference>
<dbReference type="PANTHER" id="PTHR46434:SF1">
    <property type="entry name" value="GENETIC INTERACTOR OF PROHIBITINS 3, MITOCHONDRIAL"/>
    <property type="match status" value="1"/>
</dbReference>
<feature type="region of interest" description="Disordered" evidence="1">
    <location>
        <begin position="764"/>
        <end position="783"/>
    </location>
</feature>
<dbReference type="Pfam" id="PF01926">
    <property type="entry name" value="MMR_HSR1"/>
    <property type="match status" value="1"/>
</dbReference>
<dbReference type="InterPro" id="IPR030378">
    <property type="entry name" value="G_CP_dom"/>
</dbReference>
<dbReference type="PANTHER" id="PTHR46434">
    <property type="entry name" value="GENETIC INTERACTOR OF PROHIBITINS 3, MITOCHONDRIAL"/>
    <property type="match status" value="1"/>
</dbReference>
<gene>
    <name evidence="3" type="ORF">IV203_006723</name>
    <name evidence="4" type="ORF">IV203_036318</name>
</gene>
<dbReference type="AlphaFoldDB" id="A0A9K3K531"/>
<feature type="region of interest" description="Disordered" evidence="1">
    <location>
        <begin position="76"/>
        <end position="124"/>
    </location>
</feature>
<accession>A0A9K3K531</accession>
<evidence type="ECO:0000259" key="2">
    <source>
        <dbReference type="PROSITE" id="PS51721"/>
    </source>
</evidence>
<dbReference type="InterPro" id="IPR048422">
    <property type="entry name" value="NOA1/YqeH-like_C"/>
</dbReference>
<dbReference type="Pfam" id="PF21516">
    <property type="entry name" value="YqeH-like_C"/>
    <property type="match status" value="1"/>
</dbReference>
<keyword evidence="5" id="KW-1185">Reference proteome</keyword>
<sequence length="783" mass="86119">MRLSTTTTPIVRFAMVLQALGWLVSTSRGFVICKHGRKPVPALAFSTCCPQLQQLRRHLHSPPTHLHHVMKTHVPLPTRQPYSSTRWASTQADDDQTNRGTNKKKSKPPSIASTNKKGKGTQGKVPKKIVVNEITPDKIEKLAAAFDELARKDGFDSTMSRMANDATFEEDFSEDGFLDDDDEEFVDIDLDDDEDDDDEDFLDFGGNSDGDDMEARLAQAKRDMVRGQVSIPVELDRFAGGADEDDLKRLGFEKEENFFGDDETRRKDPATLISNAMTCSACGSDFQSRDEMKPGFIPKEKFDQQVKLSKIEEMQRLKSKAESLEWSPEDEIEYLIQTQGKGELDKNNEPSDAAGIDIDSIAEEMGLDLAKVATKKVICKRCHGLQNFGKVDTSLRPGWTDEPTMSQEQFRELLRPIAEKPAVVVALVDLFDFSGSVLRELDGIAGQNPVILAANKADLLPSQMGKQRVENWVRRELEYMGVRSIANIGGAVRLVSCKTGEGISDLMKKARELAEEVDGDVYVVGAANAGKSTLINFILSRDQEKPTGKIRAGNRNQFKGALTTSPLPGTTLKFIKIDLGEGRNLYDTPGLLVPGTITQLLTPEELKIVCPKKKVEPITFRVASGKCVLVGGLAKIEVVGDSRPFMFTFFVANEIKLHPTDSNKADEFRQKHAGGMLTPPLEPGVERLEELGQFESHVVEIEGAGWKEAAADITLTGLGWVAVTGAGKVQVKISVPKGIGVSIRPPLMPFDVWEVAAKYTGGKAVRKSTKSKTGKRRSGVGRN</sequence>
<dbReference type="InterPro" id="IPR006073">
    <property type="entry name" value="GTP-bd"/>
</dbReference>
<reference evidence="3" key="1">
    <citation type="journal article" date="2021" name="Sci. Rep.">
        <title>Diploid genomic architecture of Nitzschia inconspicua, an elite biomass production diatom.</title>
        <authorList>
            <person name="Oliver A."/>
            <person name="Podell S."/>
            <person name="Pinowska A."/>
            <person name="Traller J.C."/>
            <person name="Smith S.R."/>
            <person name="McClure R."/>
            <person name="Beliaev A."/>
            <person name="Bohutskyi P."/>
            <person name="Hill E.A."/>
            <person name="Rabines A."/>
            <person name="Zheng H."/>
            <person name="Allen L.Z."/>
            <person name="Kuo A."/>
            <person name="Grigoriev I.V."/>
            <person name="Allen A.E."/>
            <person name="Hazlebeck D."/>
            <person name="Allen E.E."/>
        </authorList>
    </citation>
    <scope>NUCLEOTIDE SEQUENCE</scope>
    <source>
        <strain evidence="3">Hildebrandi</strain>
    </source>
</reference>
<comment type="caution">
    <text evidence="3">The sequence shown here is derived from an EMBL/GenBank/DDBJ whole genome shotgun (WGS) entry which is preliminary data.</text>
</comment>
<dbReference type="GO" id="GO:0005525">
    <property type="term" value="F:GTP binding"/>
    <property type="evidence" value="ECO:0007669"/>
    <property type="project" value="InterPro"/>
</dbReference>
<dbReference type="PROSITE" id="PS51721">
    <property type="entry name" value="G_CP"/>
    <property type="match status" value="1"/>
</dbReference>
<feature type="compositionally biased region" description="Polar residues" evidence="1">
    <location>
        <begin position="80"/>
        <end position="91"/>
    </location>
</feature>
<dbReference type="Proteomes" id="UP000693970">
    <property type="component" value="Unassembled WGS sequence"/>
</dbReference>
<evidence type="ECO:0000313" key="5">
    <source>
        <dbReference type="Proteomes" id="UP000693970"/>
    </source>
</evidence>
<dbReference type="CDD" id="cd01855">
    <property type="entry name" value="YqeH"/>
    <property type="match status" value="1"/>
</dbReference>
<evidence type="ECO:0000256" key="1">
    <source>
        <dbReference type="SAM" id="MobiDB-lite"/>
    </source>
</evidence>
<organism evidence="3 5">
    <name type="scientific">Nitzschia inconspicua</name>
    <dbReference type="NCBI Taxonomy" id="303405"/>
    <lineage>
        <taxon>Eukaryota</taxon>
        <taxon>Sar</taxon>
        <taxon>Stramenopiles</taxon>
        <taxon>Ochrophyta</taxon>
        <taxon>Bacillariophyta</taxon>
        <taxon>Bacillariophyceae</taxon>
        <taxon>Bacillariophycidae</taxon>
        <taxon>Bacillariales</taxon>
        <taxon>Bacillariaceae</taxon>
        <taxon>Nitzschia</taxon>
    </lineage>
</organism>
<protein>
    <submittedName>
        <fullName evidence="3">GTPase</fullName>
    </submittedName>
</protein>
<dbReference type="GO" id="GO:0005739">
    <property type="term" value="C:mitochondrion"/>
    <property type="evidence" value="ECO:0007669"/>
    <property type="project" value="TreeGrafter"/>
</dbReference>
<evidence type="ECO:0000313" key="4">
    <source>
        <dbReference type="EMBL" id="KAG7361218.1"/>
    </source>
</evidence>
<dbReference type="InterPro" id="IPR050896">
    <property type="entry name" value="Mito_lipid_metab_GTPase"/>
</dbReference>
<proteinExistence type="predicted"/>